<organism evidence="1 2">
    <name type="scientific">Liparis tanakae</name>
    <name type="common">Tanaka's snailfish</name>
    <dbReference type="NCBI Taxonomy" id="230148"/>
    <lineage>
        <taxon>Eukaryota</taxon>
        <taxon>Metazoa</taxon>
        <taxon>Chordata</taxon>
        <taxon>Craniata</taxon>
        <taxon>Vertebrata</taxon>
        <taxon>Euteleostomi</taxon>
        <taxon>Actinopterygii</taxon>
        <taxon>Neopterygii</taxon>
        <taxon>Teleostei</taxon>
        <taxon>Neoteleostei</taxon>
        <taxon>Acanthomorphata</taxon>
        <taxon>Eupercaria</taxon>
        <taxon>Perciformes</taxon>
        <taxon>Cottioidei</taxon>
        <taxon>Cottales</taxon>
        <taxon>Liparidae</taxon>
        <taxon>Liparis</taxon>
    </lineage>
</organism>
<dbReference type="AlphaFoldDB" id="A0A4Z2J9P1"/>
<dbReference type="Proteomes" id="UP000314294">
    <property type="component" value="Unassembled WGS sequence"/>
</dbReference>
<reference evidence="1 2" key="1">
    <citation type="submission" date="2019-03" db="EMBL/GenBank/DDBJ databases">
        <title>First draft genome of Liparis tanakae, snailfish: a comprehensive survey of snailfish specific genes.</title>
        <authorList>
            <person name="Kim W."/>
            <person name="Song I."/>
            <person name="Jeong J.-H."/>
            <person name="Kim D."/>
            <person name="Kim S."/>
            <person name="Ryu S."/>
            <person name="Song J.Y."/>
            <person name="Lee S.K."/>
        </authorList>
    </citation>
    <scope>NUCLEOTIDE SEQUENCE [LARGE SCALE GENOMIC DNA]</scope>
    <source>
        <tissue evidence="1">Muscle</tissue>
    </source>
</reference>
<name>A0A4Z2J9P1_9TELE</name>
<gene>
    <name evidence="1" type="ORF">EYF80_002691</name>
</gene>
<comment type="caution">
    <text evidence="1">The sequence shown here is derived from an EMBL/GenBank/DDBJ whole genome shotgun (WGS) entry which is preliminary data.</text>
</comment>
<evidence type="ECO:0000313" key="1">
    <source>
        <dbReference type="EMBL" id="TNN86936.1"/>
    </source>
</evidence>
<dbReference type="EMBL" id="SRLO01000012">
    <property type="protein sequence ID" value="TNN86936.1"/>
    <property type="molecule type" value="Genomic_DNA"/>
</dbReference>
<protein>
    <submittedName>
        <fullName evidence="1">Uncharacterized protein</fullName>
    </submittedName>
</protein>
<accession>A0A4Z2J9P1</accession>
<proteinExistence type="predicted"/>
<evidence type="ECO:0000313" key="2">
    <source>
        <dbReference type="Proteomes" id="UP000314294"/>
    </source>
</evidence>
<sequence length="101" mass="11239">MAMSPVLSAAKLTGKIMNRTGLFDFLWRQLSASSLDSLTRSPWQHPRWHRVELEGDHGCAASAHQEMRTCILHPSKHNLTPPCTARSSDTDHLAAVSSRMC</sequence>
<keyword evidence="2" id="KW-1185">Reference proteome</keyword>